<reference evidence="1 2" key="1">
    <citation type="submission" date="2019-05" db="EMBL/GenBank/DDBJ databases">
        <title>Another draft genome of Portunus trituberculatus and its Hox gene families provides insights of decapod evolution.</title>
        <authorList>
            <person name="Jeong J.-H."/>
            <person name="Song I."/>
            <person name="Kim S."/>
            <person name="Choi T."/>
            <person name="Kim D."/>
            <person name="Ryu S."/>
            <person name="Kim W."/>
        </authorList>
    </citation>
    <scope>NUCLEOTIDE SEQUENCE [LARGE SCALE GENOMIC DNA]</scope>
    <source>
        <tissue evidence="1">Muscle</tissue>
    </source>
</reference>
<sequence>MTPAAARVTPCQLLKLSSTSVMMLSCLKSPTQKTEYDNATSVNGASISQYEELGRPAGHKISHTALSHMKRGIRLEGLILSIFSI</sequence>
<dbReference type="Proteomes" id="UP000324222">
    <property type="component" value="Unassembled WGS sequence"/>
</dbReference>
<proteinExistence type="predicted"/>
<dbReference type="EMBL" id="VSRR010006920">
    <property type="protein sequence ID" value="MPC45842.1"/>
    <property type="molecule type" value="Genomic_DNA"/>
</dbReference>
<accession>A0A5B7FH46</accession>
<organism evidence="1 2">
    <name type="scientific">Portunus trituberculatus</name>
    <name type="common">Swimming crab</name>
    <name type="synonym">Neptunus trituberculatus</name>
    <dbReference type="NCBI Taxonomy" id="210409"/>
    <lineage>
        <taxon>Eukaryota</taxon>
        <taxon>Metazoa</taxon>
        <taxon>Ecdysozoa</taxon>
        <taxon>Arthropoda</taxon>
        <taxon>Crustacea</taxon>
        <taxon>Multicrustacea</taxon>
        <taxon>Malacostraca</taxon>
        <taxon>Eumalacostraca</taxon>
        <taxon>Eucarida</taxon>
        <taxon>Decapoda</taxon>
        <taxon>Pleocyemata</taxon>
        <taxon>Brachyura</taxon>
        <taxon>Eubrachyura</taxon>
        <taxon>Portunoidea</taxon>
        <taxon>Portunidae</taxon>
        <taxon>Portuninae</taxon>
        <taxon>Portunus</taxon>
    </lineage>
</organism>
<evidence type="ECO:0000313" key="2">
    <source>
        <dbReference type="Proteomes" id="UP000324222"/>
    </source>
</evidence>
<name>A0A5B7FH46_PORTR</name>
<gene>
    <name evidence="1" type="ORF">E2C01_039548</name>
</gene>
<dbReference type="PROSITE" id="PS51257">
    <property type="entry name" value="PROKAR_LIPOPROTEIN"/>
    <property type="match status" value="1"/>
</dbReference>
<comment type="caution">
    <text evidence="1">The sequence shown here is derived from an EMBL/GenBank/DDBJ whole genome shotgun (WGS) entry which is preliminary data.</text>
</comment>
<evidence type="ECO:0000313" key="1">
    <source>
        <dbReference type="EMBL" id="MPC45842.1"/>
    </source>
</evidence>
<dbReference type="AlphaFoldDB" id="A0A5B7FH46"/>
<protein>
    <submittedName>
        <fullName evidence="1">Uncharacterized protein</fullName>
    </submittedName>
</protein>
<keyword evidence="2" id="KW-1185">Reference proteome</keyword>